<feature type="domain" description="Tryptophan synthase beta chain-like PALP" evidence="6">
    <location>
        <begin position="10"/>
        <end position="313"/>
    </location>
</feature>
<gene>
    <name evidence="7" type="ORF">H8695_00030</name>
</gene>
<name>A0A926HSR3_9FIRM</name>
<dbReference type="GO" id="GO:1901605">
    <property type="term" value="P:alpha-amino acid metabolic process"/>
    <property type="evidence" value="ECO:0007669"/>
    <property type="project" value="UniProtKB-ARBA"/>
</dbReference>
<proteinExistence type="inferred from homology"/>
<dbReference type="InterPro" id="IPR027278">
    <property type="entry name" value="ACCD_DCysDesulf"/>
</dbReference>
<evidence type="ECO:0000313" key="7">
    <source>
        <dbReference type="EMBL" id="MBC8535084.1"/>
    </source>
</evidence>
<dbReference type="AlphaFoldDB" id="A0A926HSR3"/>
<evidence type="ECO:0000256" key="2">
    <source>
        <dbReference type="ARBA" id="ARBA00008639"/>
    </source>
</evidence>
<feature type="modified residue" description="N6-(pyridoxal phosphate)lysine" evidence="5">
    <location>
        <position position="49"/>
    </location>
</feature>
<dbReference type="SUPFAM" id="SSF53686">
    <property type="entry name" value="Tryptophan synthase beta subunit-like PLP-dependent enzymes"/>
    <property type="match status" value="1"/>
</dbReference>
<comment type="cofactor">
    <cofactor evidence="1">
        <name>pyridoxal 5'-phosphate</name>
        <dbReference type="ChEBI" id="CHEBI:597326"/>
    </cofactor>
</comment>
<evidence type="ECO:0000313" key="8">
    <source>
        <dbReference type="Proteomes" id="UP000620366"/>
    </source>
</evidence>
<evidence type="ECO:0000256" key="1">
    <source>
        <dbReference type="ARBA" id="ARBA00001933"/>
    </source>
</evidence>
<dbReference type="PIRSF" id="PIRSF006278">
    <property type="entry name" value="ACCD_DCysDesulf"/>
    <property type="match status" value="1"/>
</dbReference>
<evidence type="ECO:0000259" key="6">
    <source>
        <dbReference type="Pfam" id="PF00291"/>
    </source>
</evidence>
<evidence type="ECO:0000256" key="5">
    <source>
        <dbReference type="PIRSR" id="PIRSR006278-2"/>
    </source>
</evidence>
<evidence type="ECO:0000256" key="3">
    <source>
        <dbReference type="ARBA" id="ARBA00022898"/>
    </source>
</evidence>
<feature type="active site" description="Nucleophile" evidence="4">
    <location>
        <position position="76"/>
    </location>
</feature>
<dbReference type="PANTHER" id="PTHR43780:SF2">
    <property type="entry name" value="1-AMINOCYCLOPROPANE-1-CARBOXYLATE DEAMINASE-RELATED"/>
    <property type="match status" value="1"/>
</dbReference>
<dbReference type="Gene3D" id="3.40.50.1100">
    <property type="match status" value="2"/>
</dbReference>
<evidence type="ECO:0000256" key="4">
    <source>
        <dbReference type="PIRSR" id="PIRSR006278-1"/>
    </source>
</evidence>
<dbReference type="RefSeq" id="WP_249298693.1">
    <property type="nucleotide sequence ID" value="NZ_JACRSP010000001.1"/>
</dbReference>
<sequence>MLFSGIARIRLMEEMTPLERLNNVSSKLNHSGIWIKRDDMMSIGLGGNKIRSLEFWLGEAVQQGADTILAAGMPPSNLCRLTAAACAKLGLRCVLFHNAEPQTEFQGNPLLNHLMGTEIVYCGKISEPERLERMKEYAGELSAQGRKAYIVGDPVVGALGYVNSALELVHQAERKNIDLRHIFLCASAGPTEAGLLYGLMLFGKSFHVHFVSVEYDRDTFFGLLEEMVEGVAQKLGVRPAGTIQQCCTFYDDYMGEGYAVPTAGCIDAAKWMARQEAIFLETTYNAKTYEGLFDLVRKGVIPSDEAVCIYHTGGTPVLFSQNRQFY</sequence>
<protein>
    <submittedName>
        <fullName evidence="7">Pyridoxal-phosphate dependent enzyme</fullName>
    </submittedName>
</protein>
<dbReference type="Proteomes" id="UP000620366">
    <property type="component" value="Unassembled WGS sequence"/>
</dbReference>
<keyword evidence="8" id="KW-1185">Reference proteome</keyword>
<dbReference type="EMBL" id="JACRSP010000001">
    <property type="protein sequence ID" value="MBC8535084.1"/>
    <property type="molecule type" value="Genomic_DNA"/>
</dbReference>
<dbReference type="Pfam" id="PF00291">
    <property type="entry name" value="PALP"/>
    <property type="match status" value="1"/>
</dbReference>
<dbReference type="PANTHER" id="PTHR43780">
    <property type="entry name" value="1-AMINOCYCLOPROPANE-1-CARBOXYLATE DEAMINASE-RELATED"/>
    <property type="match status" value="1"/>
</dbReference>
<dbReference type="InterPro" id="IPR001926">
    <property type="entry name" value="TrpB-like_PALP"/>
</dbReference>
<reference evidence="7" key="1">
    <citation type="submission" date="2020-08" db="EMBL/GenBank/DDBJ databases">
        <title>Genome public.</title>
        <authorList>
            <person name="Liu C."/>
            <person name="Sun Q."/>
        </authorList>
    </citation>
    <scope>NUCLEOTIDE SEQUENCE</scope>
    <source>
        <strain evidence="7">BX7</strain>
    </source>
</reference>
<comment type="similarity">
    <text evidence="2">Belongs to the ACC deaminase/D-cysteine desulfhydrase family.</text>
</comment>
<accession>A0A926HSR3</accession>
<comment type="caution">
    <text evidence="7">The sequence shown here is derived from an EMBL/GenBank/DDBJ whole genome shotgun (WGS) entry which is preliminary data.</text>
</comment>
<organism evidence="7 8">
    <name type="scientific">Feifania hominis</name>
    <dbReference type="NCBI Taxonomy" id="2763660"/>
    <lineage>
        <taxon>Bacteria</taxon>
        <taxon>Bacillati</taxon>
        <taxon>Bacillota</taxon>
        <taxon>Clostridia</taxon>
        <taxon>Eubacteriales</taxon>
        <taxon>Feifaniaceae</taxon>
        <taxon>Feifania</taxon>
    </lineage>
</organism>
<keyword evidence="3 5" id="KW-0663">Pyridoxal phosphate</keyword>
<dbReference type="GO" id="GO:0019148">
    <property type="term" value="F:D-cysteine desulfhydrase activity"/>
    <property type="evidence" value="ECO:0007669"/>
    <property type="project" value="TreeGrafter"/>
</dbReference>
<dbReference type="InterPro" id="IPR036052">
    <property type="entry name" value="TrpB-like_PALP_sf"/>
</dbReference>